<evidence type="ECO:0000256" key="3">
    <source>
        <dbReference type="ARBA" id="ARBA00022833"/>
    </source>
</evidence>
<name>A0AAV0F6R6_9ASTE</name>
<dbReference type="EMBL" id="CAMAPF010000964">
    <property type="protein sequence ID" value="CAH9131162.1"/>
    <property type="molecule type" value="Genomic_DNA"/>
</dbReference>
<comment type="caution">
    <text evidence="6">The sequence shown here is derived from an EMBL/GenBank/DDBJ whole genome shotgun (WGS) entry which is preliminary data.</text>
</comment>
<dbReference type="PROSITE" id="PS50966">
    <property type="entry name" value="ZF_SWIM"/>
    <property type="match status" value="1"/>
</dbReference>
<proteinExistence type="predicted"/>
<keyword evidence="7" id="KW-1185">Reference proteome</keyword>
<accession>A0AAV0F6R6</accession>
<dbReference type="SMART" id="SM00575">
    <property type="entry name" value="ZnF_PMZ"/>
    <property type="match status" value="1"/>
</dbReference>
<organism evidence="6 7">
    <name type="scientific">Cuscuta epithymum</name>
    <dbReference type="NCBI Taxonomy" id="186058"/>
    <lineage>
        <taxon>Eukaryota</taxon>
        <taxon>Viridiplantae</taxon>
        <taxon>Streptophyta</taxon>
        <taxon>Embryophyta</taxon>
        <taxon>Tracheophyta</taxon>
        <taxon>Spermatophyta</taxon>
        <taxon>Magnoliopsida</taxon>
        <taxon>eudicotyledons</taxon>
        <taxon>Gunneridae</taxon>
        <taxon>Pentapetalae</taxon>
        <taxon>asterids</taxon>
        <taxon>lamiids</taxon>
        <taxon>Solanales</taxon>
        <taxon>Convolvulaceae</taxon>
        <taxon>Cuscuteae</taxon>
        <taxon>Cuscuta</taxon>
        <taxon>Cuscuta subgen. Cuscuta</taxon>
    </lineage>
</organism>
<dbReference type="PANTHER" id="PTHR31973">
    <property type="entry name" value="POLYPROTEIN, PUTATIVE-RELATED"/>
    <property type="match status" value="1"/>
</dbReference>
<gene>
    <name evidence="6" type="ORF">CEPIT_LOCUS31199</name>
</gene>
<evidence type="ECO:0000313" key="7">
    <source>
        <dbReference type="Proteomes" id="UP001152523"/>
    </source>
</evidence>
<protein>
    <recommendedName>
        <fullName evidence="5">SWIM-type domain-containing protein</fullName>
    </recommendedName>
</protein>
<dbReference type="Pfam" id="PF10551">
    <property type="entry name" value="MULE"/>
    <property type="match status" value="1"/>
</dbReference>
<dbReference type="GO" id="GO:0008270">
    <property type="term" value="F:zinc ion binding"/>
    <property type="evidence" value="ECO:0007669"/>
    <property type="project" value="UniProtKB-KW"/>
</dbReference>
<dbReference type="InterPro" id="IPR007527">
    <property type="entry name" value="Znf_SWIM"/>
</dbReference>
<dbReference type="InterPro" id="IPR006564">
    <property type="entry name" value="Znf_PMZ"/>
</dbReference>
<dbReference type="InterPro" id="IPR018289">
    <property type="entry name" value="MULE_transposase_dom"/>
</dbReference>
<keyword evidence="3" id="KW-0862">Zinc</keyword>
<feature type="domain" description="SWIM-type" evidence="5">
    <location>
        <begin position="347"/>
        <end position="379"/>
    </location>
</feature>
<evidence type="ECO:0000256" key="2">
    <source>
        <dbReference type="ARBA" id="ARBA00022771"/>
    </source>
</evidence>
<sequence length="475" mass="54145">MDASRKPYPPKAIMVDLNREFGVDINYKKAWRGKEKALTSLTGTDFESYQKLPLLCYMIDKTNPDSLISLDTDAEGNFTYLFMSLGASRKGWAACRPVISVDGAHLKAKYKGTVLSACALDANRQIFPIAFGLCGRENKETWSWFFFTKLKEAIGEREDMCFVSDRNEGLISAAKENFPNVNHGHCVQHLLGNIISKYGGKKDRVTCFFNGVARAPTEQMWQYYMKLLDAEDPRIRHYSAEIGERKWARWRIERRRYSIVTSNNAETLNSIVGIAREYPIAMLVEFLRTKMQSWFQARGELANSQQSKLSPAAELVLVNLLSDSAGMIVRPCTAFTFEVIDKSCRAYAVDLAKRKCSCREFQLEDFVCVHAVAAIRNRPGLSCYDYISTYYNTSSWQETYKYGVPPLSSYSPYDAPDGIRSWVVKPPISDKRVAGRPKKKRIPSRGEFVKRQKCGRCKEQGHNQKTCNNPIPRHH</sequence>
<evidence type="ECO:0000256" key="4">
    <source>
        <dbReference type="PROSITE-ProRule" id="PRU00325"/>
    </source>
</evidence>
<dbReference type="AlphaFoldDB" id="A0AAV0F6R6"/>
<evidence type="ECO:0000259" key="5">
    <source>
        <dbReference type="PROSITE" id="PS50966"/>
    </source>
</evidence>
<reference evidence="6" key="1">
    <citation type="submission" date="2022-07" db="EMBL/GenBank/DDBJ databases">
        <authorList>
            <person name="Macas J."/>
            <person name="Novak P."/>
            <person name="Neumann P."/>
        </authorList>
    </citation>
    <scope>NUCLEOTIDE SEQUENCE</scope>
</reference>
<evidence type="ECO:0000256" key="1">
    <source>
        <dbReference type="ARBA" id="ARBA00022723"/>
    </source>
</evidence>
<evidence type="ECO:0000313" key="6">
    <source>
        <dbReference type="EMBL" id="CAH9131162.1"/>
    </source>
</evidence>
<keyword evidence="1" id="KW-0479">Metal-binding</keyword>
<dbReference type="PANTHER" id="PTHR31973:SF113">
    <property type="entry name" value="PROTEIN FAR1-RELATED SEQUENCE 5-LIKE"/>
    <property type="match status" value="1"/>
</dbReference>
<dbReference type="Proteomes" id="UP001152523">
    <property type="component" value="Unassembled WGS sequence"/>
</dbReference>
<keyword evidence="2 4" id="KW-0863">Zinc-finger</keyword>
<dbReference type="Pfam" id="PF04434">
    <property type="entry name" value="SWIM"/>
    <property type="match status" value="1"/>
</dbReference>